<keyword evidence="2" id="KW-1185">Reference proteome</keyword>
<organism evidence="1 2">
    <name type="scientific">Diphasiastrum complanatum</name>
    <name type="common">Issler's clubmoss</name>
    <name type="synonym">Lycopodium complanatum</name>
    <dbReference type="NCBI Taxonomy" id="34168"/>
    <lineage>
        <taxon>Eukaryota</taxon>
        <taxon>Viridiplantae</taxon>
        <taxon>Streptophyta</taxon>
        <taxon>Embryophyta</taxon>
        <taxon>Tracheophyta</taxon>
        <taxon>Lycopodiopsida</taxon>
        <taxon>Lycopodiales</taxon>
        <taxon>Lycopodiaceae</taxon>
        <taxon>Lycopodioideae</taxon>
        <taxon>Diphasiastrum</taxon>
    </lineage>
</organism>
<sequence length="449" mass="50124">MGTRQRVTLKSTHTVIPAKPTPGPCLHFLSNINLLYTELFYDPMVFYFRTGSDAIDSLKASLSQALVHYPFLAGRVSTGEDGRLCVDCNDKGILLIEAVADARLDEWDSLINCPLETDLNIEDTSITDSSNAPILRIQLTTFQCGGLAIGYSWWHLCIDNPDCFRFMKSWFELHRGLDISSEPSFDSRLLKARSPPCITHSVKDYISISKQLSAEETSGSYHNAPIVSPDLQVRTFHVKADVLRELLQEVQKGPWGYELPTSFECLAALCWKTMTEARDLADNCLTTYSYPINIRGIWQPSLHSGFFGNACHISCVRAKAGDVKQNDLSYVAKLLRDDSQATTSDYLHSAVDFLQTAMDQGKTIGFNSDFYGGTDVQGTDFSLYPIYSLDFGEGPPLHFSFTMAPIFGDCIAAIYPTPHNDQERTVTICMGASHVQQLLDNPLFQRFLL</sequence>
<comment type="caution">
    <text evidence="1">The sequence shown here is derived from an EMBL/GenBank/DDBJ whole genome shotgun (WGS) entry which is preliminary data.</text>
</comment>
<dbReference type="Proteomes" id="UP001162992">
    <property type="component" value="Chromosome 5"/>
</dbReference>
<evidence type="ECO:0000313" key="1">
    <source>
        <dbReference type="EMBL" id="KAJ7555433.1"/>
    </source>
</evidence>
<evidence type="ECO:0000313" key="2">
    <source>
        <dbReference type="Proteomes" id="UP001162992"/>
    </source>
</evidence>
<dbReference type="EMBL" id="CM055096">
    <property type="protein sequence ID" value="KAJ7555433.1"/>
    <property type="molecule type" value="Genomic_DNA"/>
</dbReference>
<accession>A0ACC2DMA9</accession>
<reference evidence="2" key="1">
    <citation type="journal article" date="2024" name="Proc. Natl. Acad. Sci. U.S.A.">
        <title>Extraordinary preservation of gene collinearity over three hundred million years revealed in homosporous lycophytes.</title>
        <authorList>
            <person name="Li C."/>
            <person name="Wickell D."/>
            <person name="Kuo L.Y."/>
            <person name="Chen X."/>
            <person name="Nie B."/>
            <person name="Liao X."/>
            <person name="Peng D."/>
            <person name="Ji J."/>
            <person name="Jenkins J."/>
            <person name="Williams M."/>
            <person name="Shu S."/>
            <person name="Plott C."/>
            <person name="Barry K."/>
            <person name="Rajasekar S."/>
            <person name="Grimwood J."/>
            <person name="Han X."/>
            <person name="Sun S."/>
            <person name="Hou Z."/>
            <person name="He W."/>
            <person name="Dai G."/>
            <person name="Sun C."/>
            <person name="Schmutz J."/>
            <person name="Leebens-Mack J.H."/>
            <person name="Li F.W."/>
            <person name="Wang L."/>
        </authorList>
    </citation>
    <scope>NUCLEOTIDE SEQUENCE [LARGE SCALE GENOMIC DNA]</scope>
    <source>
        <strain evidence="2">cv. PW_Plant_1</strain>
    </source>
</reference>
<proteinExistence type="predicted"/>
<name>A0ACC2DMA9_DIPCM</name>
<protein>
    <submittedName>
        <fullName evidence="1">Uncharacterized protein</fullName>
    </submittedName>
</protein>
<gene>
    <name evidence="1" type="ORF">O6H91_05G037200</name>
</gene>